<keyword evidence="2" id="KW-1185">Reference proteome</keyword>
<evidence type="ECO:0000313" key="1">
    <source>
        <dbReference type="EMBL" id="CAH2291532.1"/>
    </source>
</evidence>
<reference evidence="1" key="1">
    <citation type="submission" date="2022-03" db="EMBL/GenBank/DDBJ databases">
        <authorList>
            <person name="Alioto T."/>
            <person name="Alioto T."/>
            <person name="Gomez Garrido J."/>
        </authorList>
    </citation>
    <scope>NUCLEOTIDE SEQUENCE</scope>
</reference>
<proteinExistence type="predicted"/>
<evidence type="ECO:0000313" key="2">
    <source>
        <dbReference type="Proteomes" id="UP001295444"/>
    </source>
</evidence>
<organism evidence="1 2">
    <name type="scientific">Pelobates cultripes</name>
    <name type="common">Western spadefoot toad</name>
    <dbReference type="NCBI Taxonomy" id="61616"/>
    <lineage>
        <taxon>Eukaryota</taxon>
        <taxon>Metazoa</taxon>
        <taxon>Chordata</taxon>
        <taxon>Craniata</taxon>
        <taxon>Vertebrata</taxon>
        <taxon>Euteleostomi</taxon>
        <taxon>Amphibia</taxon>
        <taxon>Batrachia</taxon>
        <taxon>Anura</taxon>
        <taxon>Pelobatoidea</taxon>
        <taxon>Pelobatidae</taxon>
        <taxon>Pelobates</taxon>
    </lineage>
</organism>
<protein>
    <submittedName>
        <fullName evidence="1">Uncharacterized protein</fullName>
    </submittedName>
</protein>
<name>A0AAD1S5F8_PELCU</name>
<feature type="non-terminal residue" evidence="1">
    <location>
        <position position="148"/>
    </location>
</feature>
<dbReference type="Proteomes" id="UP001295444">
    <property type="component" value="Chromosome 05"/>
</dbReference>
<dbReference type="EMBL" id="OW240916">
    <property type="protein sequence ID" value="CAH2291532.1"/>
    <property type="molecule type" value="Genomic_DNA"/>
</dbReference>
<dbReference type="AlphaFoldDB" id="A0AAD1S5F8"/>
<sequence>IYYSFYITVTAPTGRLFQVSTTLSISLLLLPLEGYSRYLLPFLYHCYCSHWEAIPGIYYPFYITVTAPTGRLFQVSTTLSISLLLLPLEGYSRYLLPFLYHCYCSHWKAIPGIYYPFYITVTAPTGRLFQVSTTLSISLLLLPLEGYS</sequence>
<feature type="non-terminal residue" evidence="1">
    <location>
        <position position="1"/>
    </location>
</feature>
<accession>A0AAD1S5F8</accession>
<gene>
    <name evidence="1" type="ORF">PECUL_23A026222</name>
</gene>